<evidence type="ECO:0000256" key="2">
    <source>
        <dbReference type="ARBA" id="ARBA00022737"/>
    </source>
</evidence>
<dbReference type="RefSeq" id="WP_302048751.1">
    <property type="nucleotide sequence ID" value="NZ_JAMJEV010000008.1"/>
</dbReference>
<dbReference type="Proteomes" id="UP001176021">
    <property type="component" value="Unassembled WGS sequence"/>
</dbReference>
<evidence type="ECO:0000256" key="1">
    <source>
        <dbReference type="ARBA" id="ARBA00004906"/>
    </source>
</evidence>
<keyword evidence="4" id="KW-0472">Membrane</keyword>
<dbReference type="EMBL" id="JAMJEV010000008">
    <property type="protein sequence ID" value="MDO0823339.1"/>
    <property type="molecule type" value="Genomic_DNA"/>
</dbReference>
<feature type="domain" description="Carbohydrate-binding/sugar hydrolysis" evidence="5">
    <location>
        <begin position="53"/>
        <end position="218"/>
    </location>
</feature>
<evidence type="ECO:0000259" key="5">
    <source>
        <dbReference type="SMART" id="SM00722"/>
    </source>
</evidence>
<keyword evidence="3" id="KW-0833">Ubl conjugation pathway</keyword>
<dbReference type="NCBIfam" id="TIGR04247">
    <property type="entry name" value="NosD_copper_fam"/>
    <property type="match status" value="1"/>
</dbReference>
<protein>
    <submittedName>
        <fullName evidence="6">Nitrous oxide reductase family maturation protein NosD</fullName>
    </submittedName>
</protein>
<proteinExistence type="predicted"/>
<dbReference type="InterPro" id="IPR051550">
    <property type="entry name" value="SCF-Subunits/Alg-Epimerases"/>
</dbReference>
<dbReference type="InterPro" id="IPR026464">
    <property type="entry name" value="NosD_copper_fam"/>
</dbReference>
<comment type="pathway">
    <text evidence="1">Protein modification; protein ubiquitination.</text>
</comment>
<dbReference type="Pfam" id="PF05048">
    <property type="entry name" value="NosD"/>
    <property type="match status" value="1"/>
</dbReference>
<gene>
    <name evidence="6" type="primary">nosD</name>
    <name evidence="6" type="ORF">M8H41_10790</name>
</gene>
<dbReference type="Gene3D" id="2.160.20.10">
    <property type="entry name" value="Single-stranded right-handed beta-helix, Pectin lyase-like"/>
    <property type="match status" value="1"/>
</dbReference>
<dbReference type="SMART" id="SM00722">
    <property type="entry name" value="CASH"/>
    <property type="match status" value="2"/>
</dbReference>
<keyword evidence="4" id="KW-0812">Transmembrane</keyword>
<dbReference type="InterPro" id="IPR012334">
    <property type="entry name" value="Pectin_lyas_fold"/>
</dbReference>
<feature type="domain" description="Carbohydrate-binding/sugar hydrolysis" evidence="5">
    <location>
        <begin position="224"/>
        <end position="390"/>
    </location>
</feature>
<comment type="caution">
    <text evidence="6">The sequence shown here is derived from an EMBL/GenBank/DDBJ whole genome shotgun (WGS) entry which is preliminary data.</text>
</comment>
<evidence type="ECO:0000313" key="6">
    <source>
        <dbReference type="EMBL" id="MDO0823339.1"/>
    </source>
</evidence>
<dbReference type="InterPro" id="IPR007742">
    <property type="entry name" value="NosD_dom"/>
</dbReference>
<keyword evidence="7" id="KW-1185">Reference proteome</keyword>
<feature type="transmembrane region" description="Helical" evidence="4">
    <location>
        <begin position="465"/>
        <end position="483"/>
    </location>
</feature>
<dbReference type="SUPFAM" id="SSF51126">
    <property type="entry name" value="Pectin lyase-like"/>
    <property type="match status" value="1"/>
</dbReference>
<evidence type="ECO:0000256" key="3">
    <source>
        <dbReference type="ARBA" id="ARBA00022786"/>
    </source>
</evidence>
<evidence type="ECO:0000313" key="7">
    <source>
        <dbReference type="Proteomes" id="UP001176021"/>
    </source>
</evidence>
<dbReference type="InterPro" id="IPR006626">
    <property type="entry name" value="PbH1"/>
</dbReference>
<sequence>MGKQRKRFQANYPGLILGVLFLALVWTKPIQAQTIEVSPNGATTSITEAIAKAEPGDEITVQPGVYKGQVLIDKSVKLIGLNYPKIEGGNIGDAITIKADSVTVQGFEVRGSGRRLEHSDAGIKIYSKKNIIKDNHILDNLFGLYLNKASQNILEGNLIQGLPVQKKLEKSQADDNQYAGLHPAFEGDGGDGIHLFAASENMVINNTIKDTRDGIYFNYASDNQLIGNRISNVRYGIHYMYSDSNTFQENTLLNNVAGAALMFSKDITFTENIFAHSRGHRSYGLLFATCDDSLAEGNIFIDNTRGAFFDVSLRNEFRNNLVASNDVGIDLISSSTDNLFVGNNLIDNLQQVAMIAGQVGDGNAFAKDGQGNYWNDYRGFDLDRNGIGDIPYLSGDPFTYLMKKAPAVRLFLNSPAATALEFSERMFPIINVPKVKDSYPYVEPINLQLPNLAEFSVPASSNKVLGGYSMAMLLVAGLIFYRVRKQRGV</sequence>
<name>A0ABT8QS62_9FIRM</name>
<dbReference type="PANTHER" id="PTHR22990:SF15">
    <property type="entry name" value="F-BOX ONLY PROTEIN 10"/>
    <property type="match status" value="1"/>
</dbReference>
<keyword evidence="4" id="KW-1133">Transmembrane helix</keyword>
<organism evidence="6 7">
    <name type="scientific">Desulfosporosinus nitroreducens</name>
    <dbReference type="NCBI Taxonomy" id="2018668"/>
    <lineage>
        <taxon>Bacteria</taxon>
        <taxon>Bacillati</taxon>
        <taxon>Bacillota</taxon>
        <taxon>Clostridia</taxon>
        <taxon>Eubacteriales</taxon>
        <taxon>Desulfitobacteriaceae</taxon>
        <taxon>Desulfosporosinus</taxon>
    </lineage>
</organism>
<dbReference type="PANTHER" id="PTHR22990">
    <property type="entry name" value="F-BOX ONLY PROTEIN"/>
    <property type="match status" value="1"/>
</dbReference>
<reference evidence="6" key="1">
    <citation type="submission" date="2022-05" db="EMBL/GenBank/DDBJ databases">
        <title>Expanded diversity of anoxic marine methylotrophy in a Black Sea sulfate reducing microorganism.</title>
        <authorList>
            <person name="Fischer P.Q."/>
            <person name="Stams A.J.M."/>
            <person name="Villanueva L."/>
            <person name="Sousa D.Z."/>
        </authorList>
    </citation>
    <scope>NUCLEOTIDE SEQUENCE</scope>
    <source>
        <strain evidence="6">P130</strain>
    </source>
</reference>
<evidence type="ECO:0000256" key="4">
    <source>
        <dbReference type="SAM" id="Phobius"/>
    </source>
</evidence>
<dbReference type="InterPro" id="IPR006633">
    <property type="entry name" value="Carb-bd_sugar_hydrolysis-dom"/>
</dbReference>
<dbReference type="SMART" id="SM00710">
    <property type="entry name" value="PbH1"/>
    <property type="match status" value="9"/>
</dbReference>
<keyword evidence="2" id="KW-0677">Repeat</keyword>
<accession>A0ABT8QS62</accession>
<dbReference type="InterPro" id="IPR011050">
    <property type="entry name" value="Pectin_lyase_fold/virulence"/>
</dbReference>
<dbReference type="NCBIfam" id="TIGR03804">
    <property type="entry name" value="para_beta_helix"/>
    <property type="match status" value="3"/>
</dbReference>
<dbReference type="InterPro" id="IPR022441">
    <property type="entry name" value="Para_beta_helix_rpt-2"/>
</dbReference>